<dbReference type="Pfam" id="PF12698">
    <property type="entry name" value="ABC2_membrane_3"/>
    <property type="match status" value="1"/>
</dbReference>
<dbReference type="PANTHER" id="PTHR43229">
    <property type="entry name" value="NODULATION PROTEIN J"/>
    <property type="match status" value="1"/>
</dbReference>
<dbReference type="GO" id="GO:0016020">
    <property type="term" value="C:membrane"/>
    <property type="evidence" value="ECO:0007669"/>
    <property type="project" value="UniProtKB-SubCell"/>
</dbReference>
<dbReference type="InterPro" id="IPR051784">
    <property type="entry name" value="Nod_factor_ABC_transporter"/>
</dbReference>
<keyword evidence="2 5" id="KW-0812">Transmembrane</keyword>
<comment type="caution">
    <text evidence="7">The sequence shown here is derived from an EMBL/GenBank/DDBJ whole genome shotgun (WGS) entry which is preliminary data.</text>
</comment>
<dbReference type="PANTHER" id="PTHR43229:SF2">
    <property type="entry name" value="NODULATION PROTEIN J"/>
    <property type="match status" value="1"/>
</dbReference>
<dbReference type="AlphaFoldDB" id="A0A0V8RZC0"/>
<evidence type="ECO:0000313" key="7">
    <source>
        <dbReference type="EMBL" id="KSW13417.1"/>
    </source>
</evidence>
<feature type="transmembrane region" description="Helical" evidence="5">
    <location>
        <begin position="211"/>
        <end position="231"/>
    </location>
</feature>
<evidence type="ECO:0000256" key="1">
    <source>
        <dbReference type="ARBA" id="ARBA00004141"/>
    </source>
</evidence>
<dbReference type="EMBL" id="LLVT01000001">
    <property type="protein sequence ID" value="KSW13417.1"/>
    <property type="molecule type" value="Genomic_DNA"/>
</dbReference>
<organism evidence="7 8">
    <name type="scientific">Schaalia odontolytica</name>
    <dbReference type="NCBI Taxonomy" id="1660"/>
    <lineage>
        <taxon>Bacteria</taxon>
        <taxon>Bacillati</taxon>
        <taxon>Actinomycetota</taxon>
        <taxon>Actinomycetes</taxon>
        <taxon>Actinomycetales</taxon>
        <taxon>Actinomycetaceae</taxon>
        <taxon>Schaalia</taxon>
    </lineage>
</organism>
<evidence type="ECO:0000256" key="5">
    <source>
        <dbReference type="SAM" id="Phobius"/>
    </source>
</evidence>
<evidence type="ECO:0000313" key="8">
    <source>
        <dbReference type="Proteomes" id="UP000054686"/>
    </source>
</evidence>
<dbReference type="InterPro" id="IPR013525">
    <property type="entry name" value="ABC2_TM"/>
</dbReference>
<evidence type="ECO:0000256" key="4">
    <source>
        <dbReference type="ARBA" id="ARBA00023136"/>
    </source>
</evidence>
<reference evidence="7 8" key="1">
    <citation type="submission" date="2015-10" db="EMBL/GenBank/DDBJ databases">
        <title>Draft Genome of Actinomyces odontolyticus subsp. actinosynbacter strain XH001.</title>
        <authorList>
            <person name="Mclean J.S."/>
            <person name="He X."/>
        </authorList>
    </citation>
    <scope>NUCLEOTIDE SEQUENCE [LARGE SCALE GENOMIC DNA]</scope>
    <source>
        <strain evidence="7 8">XH001</strain>
    </source>
</reference>
<evidence type="ECO:0000256" key="3">
    <source>
        <dbReference type="ARBA" id="ARBA00022989"/>
    </source>
</evidence>
<feature type="transmembrane region" description="Helical" evidence="5">
    <location>
        <begin position="237"/>
        <end position="256"/>
    </location>
</feature>
<feature type="transmembrane region" description="Helical" evidence="5">
    <location>
        <begin position="149"/>
        <end position="175"/>
    </location>
</feature>
<dbReference type="RefSeq" id="WP_060566180.1">
    <property type="nucleotide sequence ID" value="NZ_CP040006.1"/>
</dbReference>
<evidence type="ECO:0000259" key="6">
    <source>
        <dbReference type="Pfam" id="PF12698"/>
    </source>
</evidence>
<feature type="transmembrane region" description="Helical" evidence="5">
    <location>
        <begin position="113"/>
        <end position="137"/>
    </location>
</feature>
<dbReference type="GO" id="GO:0140359">
    <property type="term" value="F:ABC-type transporter activity"/>
    <property type="evidence" value="ECO:0007669"/>
    <property type="project" value="InterPro"/>
</dbReference>
<proteinExistence type="predicted"/>
<name>A0A0V8RZC0_9ACTO</name>
<gene>
    <name evidence="7" type="ORF">APY09_03475</name>
</gene>
<sequence length="262" mass="27477">MTTQAPTRPTDRPIPSPFTGAGKLWLSTFRSHILNPWNMAFALLLPMFMYAMFGMTDVARATQTGRGNLAAAMIAMMTTYGVILVGGSLGATLSVERTTGISRMYALTPIQPWVILLVRLTALVALSAFITLITFSFGLATGAQMTPGAWAASAAVVVALSALGALIGLACGYTIKGENAYSASAFVMLMGAFVSGMFIPLDQLPPFVAQIAPFTPLYGAVQAIYAVAGTVTMPTAAWLNIAGWAVITAGIAWWGASHDTGR</sequence>
<feature type="transmembrane region" description="Helical" evidence="5">
    <location>
        <begin position="68"/>
        <end position="93"/>
    </location>
</feature>
<dbReference type="OrthoDB" id="63188at2"/>
<accession>A0A0V8RZC0</accession>
<feature type="transmembrane region" description="Helical" evidence="5">
    <location>
        <begin position="181"/>
        <end position="199"/>
    </location>
</feature>
<evidence type="ECO:0000256" key="2">
    <source>
        <dbReference type="ARBA" id="ARBA00022692"/>
    </source>
</evidence>
<feature type="domain" description="ABC-2 type transporter transmembrane" evidence="6">
    <location>
        <begin position="69"/>
        <end position="252"/>
    </location>
</feature>
<dbReference type="Proteomes" id="UP000054686">
    <property type="component" value="Unassembled WGS sequence"/>
</dbReference>
<comment type="subcellular location">
    <subcellularLocation>
        <location evidence="1">Membrane</location>
        <topology evidence="1">Multi-pass membrane protein</topology>
    </subcellularLocation>
</comment>
<keyword evidence="4 5" id="KW-0472">Membrane</keyword>
<keyword evidence="3 5" id="KW-1133">Transmembrane helix</keyword>
<feature type="transmembrane region" description="Helical" evidence="5">
    <location>
        <begin position="37"/>
        <end position="56"/>
    </location>
</feature>
<protein>
    <submittedName>
        <fullName evidence="7">ABC transporter</fullName>
    </submittedName>
</protein>